<proteinExistence type="predicted"/>
<dbReference type="AlphaFoldDB" id="A0A810L3C1"/>
<dbReference type="GO" id="GO:0030649">
    <property type="term" value="P:aminoglycoside antibiotic catabolic process"/>
    <property type="evidence" value="ECO:0007669"/>
    <property type="project" value="TreeGrafter"/>
</dbReference>
<protein>
    <recommendedName>
        <fullName evidence="1">N-acetyltransferase domain-containing protein</fullName>
    </recommendedName>
</protein>
<dbReference type="RefSeq" id="WP_051802840.1">
    <property type="nucleotide sequence ID" value="NZ_AP023354.1"/>
</dbReference>
<gene>
    <name evidence="2" type="ORF">Asera_32300</name>
</gene>
<dbReference type="GO" id="GO:0034069">
    <property type="term" value="F:aminoglycoside N-acetyltransferase activity"/>
    <property type="evidence" value="ECO:0007669"/>
    <property type="project" value="TreeGrafter"/>
</dbReference>
<dbReference type="OrthoDB" id="9768284at2"/>
<dbReference type="CDD" id="cd04301">
    <property type="entry name" value="NAT_SF"/>
    <property type="match status" value="1"/>
</dbReference>
<reference evidence="2" key="1">
    <citation type="submission" date="2020-08" db="EMBL/GenBank/DDBJ databases">
        <title>Whole genome shotgun sequence of Actinocatenispora sera NBRC 101916.</title>
        <authorList>
            <person name="Komaki H."/>
            <person name="Tamura T."/>
        </authorList>
    </citation>
    <scope>NUCLEOTIDE SEQUENCE</scope>
    <source>
        <strain evidence="2">NBRC 101916</strain>
    </source>
</reference>
<dbReference type="KEGG" id="aser:Asera_32300"/>
<sequence length="393" mass="42303">MPVTVRVVDPVEWSTDSSRLTRYAFQPSPAELDAGRNLAQGKLYARFSRTHVLYEDDAPRATAMVWRMHQHVRGRLLPMGGIGGVATDPAARRGGRARQLLTAVLADMRAQGQVVSTLYPFRPSFYERFGYAGLAQERRVRIAPAALLPLLRLDLPGEVTLHRHVEVAGDIQRFETELAAQMPGMAVYDDPDGELLANQTPSWAAIARVDGRMTGYLRYSITEHGGDLDARRFLYRDPVTRSLLLGWVARHTDQVASAVLRLPPGETPETWTADADLMVEAKVAPMTDAAPMARILSVDGLAGIDAGPGEITVRVDDPLIGGVYSLSGGGTLSVTPGGTPSAELTGPGLAALVYGALDPAELPLRGFGTLDEPAAASLRSLFPPTTSHLVAHF</sequence>
<dbReference type="EMBL" id="AP023354">
    <property type="protein sequence ID" value="BCJ29122.1"/>
    <property type="molecule type" value="Genomic_DNA"/>
</dbReference>
<dbReference type="Pfam" id="PF13527">
    <property type="entry name" value="Acetyltransf_9"/>
    <property type="match status" value="1"/>
</dbReference>
<dbReference type="InterPro" id="IPR000182">
    <property type="entry name" value="GNAT_dom"/>
</dbReference>
<dbReference type="InterPro" id="IPR036527">
    <property type="entry name" value="SCP2_sterol-bd_dom_sf"/>
</dbReference>
<accession>A0A810L3C1</accession>
<dbReference type="InterPro" id="IPR051554">
    <property type="entry name" value="Acetyltransferase_Eis"/>
</dbReference>
<organism evidence="2 3">
    <name type="scientific">Actinocatenispora sera</name>
    <dbReference type="NCBI Taxonomy" id="390989"/>
    <lineage>
        <taxon>Bacteria</taxon>
        <taxon>Bacillati</taxon>
        <taxon>Actinomycetota</taxon>
        <taxon>Actinomycetes</taxon>
        <taxon>Micromonosporales</taxon>
        <taxon>Micromonosporaceae</taxon>
        <taxon>Actinocatenispora</taxon>
    </lineage>
</organism>
<dbReference type="InterPro" id="IPR016181">
    <property type="entry name" value="Acyl_CoA_acyltransferase"/>
</dbReference>
<dbReference type="SUPFAM" id="SSF55718">
    <property type="entry name" value="SCP-like"/>
    <property type="match status" value="1"/>
</dbReference>
<feature type="domain" description="N-acetyltransferase" evidence="1">
    <location>
        <begin position="3"/>
        <end position="154"/>
    </location>
</feature>
<dbReference type="Proteomes" id="UP000680750">
    <property type="component" value="Chromosome"/>
</dbReference>
<dbReference type="SUPFAM" id="SSF55729">
    <property type="entry name" value="Acyl-CoA N-acyltransferases (Nat)"/>
    <property type="match status" value="1"/>
</dbReference>
<evidence type="ECO:0000313" key="3">
    <source>
        <dbReference type="Proteomes" id="UP000680750"/>
    </source>
</evidence>
<dbReference type="PANTHER" id="PTHR37817:SF1">
    <property type="entry name" value="N-ACETYLTRANSFERASE EIS"/>
    <property type="match status" value="1"/>
</dbReference>
<dbReference type="PANTHER" id="PTHR37817">
    <property type="entry name" value="N-ACETYLTRANSFERASE EIS"/>
    <property type="match status" value="1"/>
</dbReference>
<evidence type="ECO:0000259" key="1">
    <source>
        <dbReference type="PROSITE" id="PS51186"/>
    </source>
</evidence>
<dbReference type="Gene3D" id="3.40.630.30">
    <property type="match status" value="2"/>
</dbReference>
<dbReference type="PROSITE" id="PS51186">
    <property type="entry name" value="GNAT"/>
    <property type="match status" value="1"/>
</dbReference>
<evidence type="ECO:0000313" key="2">
    <source>
        <dbReference type="EMBL" id="BCJ29122.1"/>
    </source>
</evidence>
<name>A0A810L3C1_9ACTN</name>
<keyword evidence="3" id="KW-1185">Reference proteome</keyword>